<dbReference type="Pfam" id="PF00631">
    <property type="entry name" value="G-gamma"/>
    <property type="match status" value="1"/>
</dbReference>
<dbReference type="SMART" id="SM01224">
    <property type="entry name" value="G_gamma"/>
    <property type="match status" value="1"/>
</dbReference>
<proteinExistence type="inferred from homology"/>
<dbReference type="AlphaFoldDB" id="A0A914W7S1"/>
<accession>A0A914W7S1</accession>
<dbReference type="GO" id="GO:0007186">
    <property type="term" value="P:G protein-coupled receptor signaling pathway"/>
    <property type="evidence" value="ECO:0007669"/>
    <property type="project" value="InterPro"/>
</dbReference>
<evidence type="ECO:0000256" key="5">
    <source>
        <dbReference type="RuleBase" id="RU004973"/>
    </source>
</evidence>
<dbReference type="InterPro" id="IPR036284">
    <property type="entry name" value="GGL_sf"/>
</dbReference>
<dbReference type="Gene3D" id="4.10.260.10">
    <property type="entry name" value="Transducin (heterotrimeric G protein), gamma chain"/>
    <property type="match status" value="1"/>
</dbReference>
<sequence length="75" mass="8503">MTKRHTVESVQSLKSELCQLRIESGVKPKPVSNCVADLLRFVQDHQRNDPLLCVVPDKMNPFRPKTSLQCLGRAD</sequence>
<dbReference type="WBParaSite" id="PSAMB.scaffold3402size18414.g21333.t1">
    <property type="protein sequence ID" value="PSAMB.scaffold3402size18414.g21333.t1"/>
    <property type="gene ID" value="PSAMB.scaffold3402size18414.g21333"/>
</dbReference>
<organism evidence="7 8">
    <name type="scientific">Plectus sambesii</name>
    <dbReference type="NCBI Taxonomy" id="2011161"/>
    <lineage>
        <taxon>Eukaryota</taxon>
        <taxon>Metazoa</taxon>
        <taxon>Ecdysozoa</taxon>
        <taxon>Nematoda</taxon>
        <taxon>Chromadorea</taxon>
        <taxon>Plectida</taxon>
        <taxon>Plectina</taxon>
        <taxon>Plectoidea</taxon>
        <taxon>Plectidae</taxon>
        <taxon>Plectus</taxon>
    </lineage>
</organism>
<evidence type="ECO:0000256" key="2">
    <source>
        <dbReference type="ARBA" id="ARBA00022475"/>
    </source>
</evidence>
<keyword evidence="2 5" id="KW-1003">Cell membrane</keyword>
<dbReference type="SUPFAM" id="SSF48670">
    <property type="entry name" value="Transducin (heterotrimeric G protein), gamma chain"/>
    <property type="match status" value="1"/>
</dbReference>
<comment type="subunit">
    <text evidence="5">G proteins are composed of 3 units; alpha, beta and gamma.</text>
</comment>
<comment type="similarity">
    <text evidence="1 5">Belongs to the G protein gamma family.</text>
</comment>
<keyword evidence="4 5" id="KW-0807">Transducer</keyword>
<dbReference type="InterPro" id="IPR015898">
    <property type="entry name" value="G-protein_gamma-like_dom"/>
</dbReference>
<dbReference type="InterPro" id="IPR001770">
    <property type="entry name" value="G-protein_gamma"/>
</dbReference>
<keyword evidence="3 5" id="KW-0472">Membrane</keyword>
<reference evidence="8" key="1">
    <citation type="submission" date="2022-11" db="UniProtKB">
        <authorList>
            <consortium name="WormBaseParasite"/>
        </authorList>
    </citation>
    <scope>IDENTIFICATION</scope>
</reference>
<feature type="domain" description="G protein gamma" evidence="6">
    <location>
        <begin position="6"/>
        <end position="70"/>
    </location>
</feature>
<keyword evidence="5" id="KW-0449">Lipoprotein</keyword>
<evidence type="ECO:0000256" key="4">
    <source>
        <dbReference type="ARBA" id="ARBA00023224"/>
    </source>
</evidence>
<dbReference type="GO" id="GO:0005834">
    <property type="term" value="C:heterotrimeric G-protein complex"/>
    <property type="evidence" value="ECO:0007669"/>
    <property type="project" value="InterPro"/>
</dbReference>
<dbReference type="SMART" id="SM00224">
    <property type="entry name" value="GGL"/>
    <property type="match status" value="1"/>
</dbReference>
<dbReference type="PANTHER" id="PTHR13809">
    <property type="entry name" value="GUANINE NUCLEOTIDE-BINDING PROTEIN GAMMA SUBUNIT"/>
    <property type="match status" value="1"/>
</dbReference>
<evidence type="ECO:0000313" key="7">
    <source>
        <dbReference type="Proteomes" id="UP000887566"/>
    </source>
</evidence>
<name>A0A914W7S1_9BILA</name>
<dbReference type="PROSITE" id="PS50058">
    <property type="entry name" value="G_PROTEIN_GAMMA"/>
    <property type="match status" value="1"/>
</dbReference>
<comment type="subcellular location">
    <subcellularLocation>
        <location evidence="5">Cell membrane</location>
        <topology evidence="5">Lipid-anchor</topology>
        <orientation evidence="5">Cytoplasmic side</orientation>
    </subcellularLocation>
</comment>
<dbReference type="GO" id="GO:0031681">
    <property type="term" value="F:G-protein beta-subunit binding"/>
    <property type="evidence" value="ECO:0007669"/>
    <property type="project" value="InterPro"/>
</dbReference>
<dbReference type="Proteomes" id="UP000887566">
    <property type="component" value="Unplaced"/>
</dbReference>
<evidence type="ECO:0000256" key="1">
    <source>
        <dbReference type="ARBA" id="ARBA00007431"/>
    </source>
</evidence>
<evidence type="ECO:0000256" key="3">
    <source>
        <dbReference type="ARBA" id="ARBA00023136"/>
    </source>
</evidence>
<keyword evidence="7" id="KW-1185">Reference proteome</keyword>
<evidence type="ECO:0000313" key="8">
    <source>
        <dbReference type="WBParaSite" id="PSAMB.scaffold3402size18414.g21333.t1"/>
    </source>
</evidence>
<protein>
    <recommendedName>
        <fullName evidence="5">Guanine nucleotide-binding protein subunit gamma</fullName>
    </recommendedName>
</protein>
<evidence type="ECO:0000259" key="6">
    <source>
        <dbReference type="PROSITE" id="PS50058"/>
    </source>
</evidence>
<comment type="function">
    <text evidence="5">Guanine nucleotide-binding proteins (G proteins) are involved as a modulator or transducer in various transmembrane signaling systems. The beta and gamma chains are required for the GTPase activity, for replacement of GDP by GTP, and for G protein-effector interaction.</text>
</comment>
<dbReference type="PRINTS" id="PR00321">
    <property type="entry name" value="GPROTEING"/>
</dbReference>